<reference evidence="1 2" key="1">
    <citation type="journal article" date="2009" name="Int. J. Syst. Evol. Microbiol.">
        <title>Transfer of Teichococcus ludipueritiae and Muricoccus roseus to the genus Roseomonas, as Roseomonas ludipueritiae comb. nov. and Roseomonas rosea comb. nov., respectively, and emended description of the genus Roseomonas.</title>
        <authorList>
            <person name="Sanchez-Porro C."/>
            <person name="Gallego V."/>
            <person name="Busse H.J."/>
            <person name="Kampfer P."/>
            <person name="Ventosa A."/>
        </authorList>
    </citation>
    <scope>NUCLEOTIDE SEQUENCE [LARGE SCALE GENOMIC DNA]</scope>
    <source>
        <strain evidence="1 2">DSM 14915</strain>
    </source>
</reference>
<dbReference type="InterPro" id="IPR036614">
    <property type="entry name" value="RusA-like_sf"/>
</dbReference>
<dbReference type="Pfam" id="PF05866">
    <property type="entry name" value="RusA"/>
    <property type="match status" value="1"/>
</dbReference>
<dbReference type="EMBL" id="JACTUZ010000019">
    <property type="protein sequence ID" value="MBC9176790.1"/>
    <property type="molecule type" value="Genomic_DNA"/>
</dbReference>
<dbReference type="Proteomes" id="UP000603940">
    <property type="component" value="Unassembled WGS sequence"/>
</dbReference>
<accession>A0ABR7R581</accession>
<comment type="caution">
    <text evidence="1">The sequence shown here is derived from an EMBL/GenBank/DDBJ whole genome shotgun (WGS) entry which is preliminary data.</text>
</comment>
<sequence length="159" mass="17270">MMMVETAMSLNAELEMLGPKPVPGATMVIRVPGVMRGKQRPRFNRRTGHAHTPDQTVTMEAHVRHCADQAVGNPCLQGPLAVTIEVGVPIPVSWSKRRQTEAASGVARPIGKPDLDNIVKLVCDALNGVVWRDDAQIVAQLATKHYALVPETIIRVRAA</sequence>
<evidence type="ECO:0000313" key="1">
    <source>
        <dbReference type="EMBL" id="MBC9176790.1"/>
    </source>
</evidence>
<proteinExistence type="predicted"/>
<name>A0ABR7R581_9PROT</name>
<dbReference type="RefSeq" id="WP_187777934.1">
    <property type="nucleotide sequence ID" value="NZ_JACTUZ010000019.1"/>
</dbReference>
<keyword evidence="2" id="KW-1185">Reference proteome</keyword>
<dbReference type="SUPFAM" id="SSF103084">
    <property type="entry name" value="Holliday junction resolvase RusA"/>
    <property type="match status" value="1"/>
</dbReference>
<organism evidence="1 2">
    <name type="scientific">Pseudoroseomonas ludipueritiae</name>
    <dbReference type="NCBI Taxonomy" id="198093"/>
    <lineage>
        <taxon>Bacteria</taxon>
        <taxon>Pseudomonadati</taxon>
        <taxon>Pseudomonadota</taxon>
        <taxon>Alphaproteobacteria</taxon>
        <taxon>Acetobacterales</taxon>
        <taxon>Acetobacteraceae</taxon>
        <taxon>Pseudoroseomonas</taxon>
    </lineage>
</organism>
<evidence type="ECO:0000313" key="2">
    <source>
        <dbReference type="Proteomes" id="UP000603940"/>
    </source>
</evidence>
<dbReference type="Gene3D" id="3.30.1330.70">
    <property type="entry name" value="Holliday junction resolvase RusA"/>
    <property type="match status" value="1"/>
</dbReference>
<gene>
    <name evidence="1" type="ORF">IBL25_07510</name>
</gene>
<protein>
    <submittedName>
        <fullName evidence="1">RusA family crossover junction endodeoxyribonuclease</fullName>
    </submittedName>
</protein>
<dbReference type="InterPro" id="IPR008822">
    <property type="entry name" value="Endonuclease_RusA-like"/>
</dbReference>